<gene>
    <name evidence="2" type="ORF">N787_10000</name>
</gene>
<feature type="compositionally biased region" description="Low complexity" evidence="1">
    <location>
        <begin position="31"/>
        <end position="43"/>
    </location>
</feature>
<evidence type="ECO:0000313" key="3">
    <source>
        <dbReference type="Proteomes" id="UP000029393"/>
    </source>
</evidence>
<name>A0A091B4U6_9GAMM</name>
<accession>A0A091B4U6</accession>
<dbReference type="STRING" id="1384056.N787_10000"/>
<evidence type="ECO:0000313" key="2">
    <source>
        <dbReference type="EMBL" id="KFN46552.1"/>
    </source>
</evidence>
<dbReference type="PATRIC" id="fig|1384056.3.peg.1225"/>
<organism evidence="2 3">
    <name type="scientific">Arenimonas metalli CF5-1</name>
    <dbReference type="NCBI Taxonomy" id="1384056"/>
    <lineage>
        <taxon>Bacteria</taxon>
        <taxon>Pseudomonadati</taxon>
        <taxon>Pseudomonadota</taxon>
        <taxon>Gammaproteobacteria</taxon>
        <taxon>Lysobacterales</taxon>
        <taxon>Lysobacteraceae</taxon>
        <taxon>Arenimonas</taxon>
    </lineage>
</organism>
<comment type="caution">
    <text evidence="2">The sequence shown here is derived from an EMBL/GenBank/DDBJ whole genome shotgun (WGS) entry which is preliminary data.</text>
</comment>
<reference evidence="2 3" key="1">
    <citation type="submission" date="2013-09" db="EMBL/GenBank/DDBJ databases">
        <title>Genome sequencing of Arenimonas metalli.</title>
        <authorList>
            <person name="Chen F."/>
            <person name="Wang G."/>
        </authorList>
    </citation>
    <scope>NUCLEOTIDE SEQUENCE [LARGE SCALE GENOMIC DNA]</scope>
    <source>
        <strain evidence="2 3">CF5-1</strain>
    </source>
</reference>
<protein>
    <submittedName>
        <fullName evidence="2">Uncharacterized protein</fullName>
    </submittedName>
</protein>
<sequence length="204" mass="21078">MLLALGGCGGADDAAGGDANVANAPMDEGTEAAAGADTPAAEDNGLPPPLALAPAHLDALVRGITAENAQLERAVRELEAADGDTETLAALMGIGIESLDDHGTAASGLDARDYPFLRNALYEHLDQLDTRNALQAHYRDIDTTGLDEATAAEARRVAAEVLAATPDPYADLDPALADALRQREGELTALRDANARLLMKVAES</sequence>
<feature type="region of interest" description="Disordered" evidence="1">
    <location>
        <begin position="30"/>
        <end position="50"/>
    </location>
</feature>
<dbReference type="AlphaFoldDB" id="A0A091B4U6"/>
<keyword evidence="3" id="KW-1185">Reference proteome</keyword>
<dbReference type="Proteomes" id="UP000029393">
    <property type="component" value="Unassembled WGS sequence"/>
</dbReference>
<evidence type="ECO:0000256" key="1">
    <source>
        <dbReference type="SAM" id="MobiDB-lite"/>
    </source>
</evidence>
<dbReference type="EMBL" id="AVCK01000015">
    <property type="protein sequence ID" value="KFN46552.1"/>
    <property type="molecule type" value="Genomic_DNA"/>
</dbReference>
<proteinExistence type="predicted"/>